<dbReference type="GO" id="GO:0008233">
    <property type="term" value="F:peptidase activity"/>
    <property type="evidence" value="ECO:0007669"/>
    <property type="project" value="UniProtKB-KW"/>
</dbReference>
<gene>
    <name evidence="4" type="ORF">NIES806_41370</name>
</gene>
<proteinExistence type="inferred from homology"/>
<dbReference type="InterPro" id="IPR009003">
    <property type="entry name" value="Peptidase_S1_PA"/>
</dbReference>
<evidence type="ECO:0000256" key="2">
    <source>
        <dbReference type="ARBA" id="ARBA00022670"/>
    </source>
</evidence>
<dbReference type="Gene3D" id="2.40.10.10">
    <property type="entry name" value="Trypsin-like serine proteases"/>
    <property type="match status" value="2"/>
</dbReference>
<evidence type="ECO:0000313" key="5">
    <source>
        <dbReference type="Proteomes" id="UP000218702"/>
    </source>
</evidence>
<keyword evidence="5" id="KW-1185">Reference proteome</keyword>
<organism evidence="4 5">
    <name type="scientific">Dolichospermum compactum NIES-806</name>
    <dbReference type="NCBI Taxonomy" id="1973481"/>
    <lineage>
        <taxon>Bacteria</taxon>
        <taxon>Bacillati</taxon>
        <taxon>Cyanobacteriota</taxon>
        <taxon>Cyanophyceae</taxon>
        <taxon>Nostocales</taxon>
        <taxon>Aphanizomenonaceae</taxon>
        <taxon>Dolichospermum</taxon>
        <taxon>Dolichospermum compactum</taxon>
    </lineage>
</organism>
<dbReference type="KEGG" id="dcm:NIES806_41370"/>
<name>A0A1Z4V9J1_9CYAN</name>
<keyword evidence="3" id="KW-0378">Hydrolase</keyword>
<protein>
    <submittedName>
        <fullName evidence="4">Peptidase S1 and S6 chymotrypsin/Hap</fullName>
    </submittedName>
</protein>
<dbReference type="AlphaFoldDB" id="A0A1Z4V9J1"/>
<dbReference type="InterPro" id="IPR043504">
    <property type="entry name" value="Peptidase_S1_PA_chymotrypsin"/>
</dbReference>
<reference evidence="4 5" key="1">
    <citation type="submission" date="2017-06" db="EMBL/GenBank/DDBJ databases">
        <title>Genome sequencing of cyanobaciteial culture collection at National Institute for Environmental Studies (NIES).</title>
        <authorList>
            <person name="Hirose Y."/>
            <person name="Shimura Y."/>
            <person name="Fujisawa T."/>
            <person name="Nakamura Y."/>
            <person name="Kawachi M."/>
        </authorList>
    </citation>
    <scope>NUCLEOTIDE SEQUENCE [LARGE SCALE GENOMIC DNA]</scope>
    <source>
        <strain evidence="4 5">NIES-806</strain>
    </source>
</reference>
<dbReference type="PANTHER" id="PTHR43343:SF3">
    <property type="entry name" value="PROTEASE DO-LIKE 8, CHLOROPLASTIC"/>
    <property type="match status" value="1"/>
</dbReference>
<evidence type="ECO:0000313" key="4">
    <source>
        <dbReference type="EMBL" id="BAZ87905.1"/>
    </source>
</evidence>
<dbReference type="InterPro" id="IPR051201">
    <property type="entry name" value="Chloro_Bact_Ser_Proteases"/>
</dbReference>
<comment type="similarity">
    <text evidence="1">Belongs to the peptidase S1C family.</text>
</comment>
<evidence type="ECO:0000256" key="3">
    <source>
        <dbReference type="ARBA" id="ARBA00022801"/>
    </source>
</evidence>
<dbReference type="EMBL" id="AP018316">
    <property type="protein sequence ID" value="BAZ87905.1"/>
    <property type="molecule type" value="Genomic_DNA"/>
</dbReference>
<dbReference type="SUPFAM" id="SSF50494">
    <property type="entry name" value="Trypsin-like serine proteases"/>
    <property type="match status" value="1"/>
</dbReference>
<dbReference type="GO" id="GO:0006508">
    <property type="term" value="P:proteolysis"/>
    <property type="evidence" value="ECO:0007669"/>
    <property type="project" value="UniProtKB-KW"/>
</dbReference>
<dbReference type="Proteomes" id="UP000218702">
    <property type="component" value="Chromosome"/>
</dbReference>
<sequence length="293" mass="31905">MIRKCLLSGIHFGLLLFTCLGGIAVSLPAEAPMLLPSLSFNRVSVEPIKQIAKSITVKILSKGFLGTGTLINKQGKIYTVITNDHVLNAAEPPYQIQTPDGRIYEAQVSQLVKFGDDDLGLLQFNSDQVYEIVSVGNSSALTVGDEVFASGFTSENKEIIFTNGNLSLLLDKPLEGGYQMGYTNDIYKGMSGGSLLNIQGELVGINGLHKNPLWEAPDLYIDGSQPCKPLQDMIIRSSWAIPIETVGRLAPKLVQLKLPQLFISPLESERYIDYTALQMQVEAAAAKSCNIKL</sequence>
<dbReference type="PANTHER" id="PTHR43343">
    <property type="entry name" value="PEPTIDASE S12"/>
    <property type="match status" value="1"/>
</dbReference>
<keyword evidence="2" id="KW-0645">Protease</keyword>
<evidence type="ECO:0000256" key="1">
    <source>
        <dbReference type="ARBA" id="ARBA00010541"/>
    </source>
</evidence>
<dbReference type="Pfam" id="PF13365">
    <property type="entry name" value="Trypsin_2"/>
    <property type="match status" value="1"/>
</dbReference>
<accession>A0A1Z4V9J1</accession>